<reference evidence="12" key="3">
    <citation type="submission" date="2025-09" db="UniProtKB">
        <authorList>
            <consortium name="Ensembl"/>
        </authorList>
    </citation>
    <scope>IDENTIFICATION</scope>
    <source>
        <strain evidence="12">Thoroughbred</strain>
    </source>
</reference>
<feature type="transmembrane region" description="Helical" evidence="10">
    <location>
        <begin position="101"/>
        <end position="118"/>
    </location>
</feature>
<feature type="domain" description="Potassium channel" evidence="11">
    <location>
        <begin position="160"/>
        <end position="226"/>
    </location>
</feature>
<dbReference type="GeneTree" id="ENSGT00940000164048"/>
<keyword evidence="13" id="KW-1185">Reference proteome</keyword>
<evidence type="ECO:0000256" key="2">
    <source>
        <dbReference type="ARBA" id="ARBA00022448"/>
    </source>
</evidence>
<dbReference type="PANTHER" id="PTHR11003:SF350">
    <property type="entry name" value="POTASSIUM CHANNEL DOMAIN-CONTAINING PROTEIN"/>
    <property type="match status" value="1"/>
</dbReference>
<keyword evidence="6 9" id="KW-0406">Ion transport</keyword>
<protein>
    <recommendedName>
        <fullName evidence="11">Potassium channel domain-containing protein</fullName>
    </recommendedName>
</protein>
<dbReference type="Pfam" id="PF07885">
    <property type="entry name" value="Ion_trans_2"/>
    <property type="match status" value="2"/>
</dbReference>
<organism evidence="12 13">
    <name type="scientific">Equus caballus</name>
    <name type="common">Horse</name>
    <dbReference type="NCBI Taxonomy" id="9796"/>
    <lineage>
        <taxon>Eukaryota</taxon>
        <taxon>Metazoa</taxon>
        <taxon>Chordata</taxon>
        <taxon>Craniata</taxon>
        <taxon>Vertebrata</taxon>
        <taxon>Euteleostomi</taxon>
        <taxon>Mammalia</taxon>
        <taxon>Eutheria</taxon>
        <taxon>Laurasiatheria</taxon>
        <taxon>Perissodactyla</taxon>
        <taxon>Equidae</taxon>
        <taxon>Equus</taxon>
    </lineage>
</organism>
<keyword evidence="4" id="KW-0630">Potassium</keyword>
<feature type="transmembrane region" description="Helical" evidence="10">
    <location>
        <begin position="197"/>
        <end position="221"/>
    </location>
</feature>
<dbReference type="PANTHER" id="PTHR11003">
    <property type="entry name" value="POTASSIUM CHANNEL, SUBFAMILY K"/>
    <property type="match status" value="1"/>
</dbReference>
<evidence type="ECO:0000313" key="13">
    <source>
        <dbReference type="Proteomes" id="UP000002281"/>
    </source>
</evidence>
<dbReference type="Bgee" id="ENSECAG00000038995">
    <property type="expression patterns" value="Expressed in testis"/>
</dbReference>
<evidence type="ECO:0000256" key="5">
    <source>
        <dbReference type="ARBA" id="ARBA00022989"/>
    </source>
</evidence>
<reference evidence="12 13" key="1">
    <citation type="journal article" date="2009" name="Science">
        <title>Genome sequence, comparative analysis, and population genetics of the domestic horse.</title>
        <authorList>
            <consortium name="Broad Institute Genome Sequencing Platform"/>
            <consortium name="Broad Institute Whole Genome Assembly Team"/>
            <person name="Wade C.M."/>
            <person name="Giulotto E."/>
            <person name="Sigurdsson S."/>
            <person name="Zoli M."/>
            <person name="Gnerre S."/>
            <person name="Imsland F."/>
            <person name="Lear T.L."/>
            <person name="Adelson D.L."/>
            <person name="Bailey E."/>
            <person name="Bellone R.R."/>
            <person name="Bloecker H."/>
            <person name="Distl O."/>
            <person name="Edgar R.C."/>
            <person name="Garber M."/>
            <person name="Leeb T."/>
            <person name="Mauceli E."/>
            <person name="MacLeod J.N."/>
            <person name="Penedo M.C.T."/>
            <person name="Raison J.M."/>
            <person name="Sharpe T."/>
            <person name="Vogel J."/>
            <person name="Andersson L."/>
            <person name="Antczak D.F."/>
            <person name="Biagi T."/>
            <person name="Binns M.M."/>
            <person name="Chowdhary B.P."/>
            <person name="Coleman S.J."/>
            <person name="Della Valle G."/>
            <person name="Fryc S."/>
            <person name="Guerin G."/>
            <person name="Hasegawa T."/>
            <person name="Hill E.W."/>
            <person name="Jurka J."/>
            <person name="Kiialainen A."/>
            <person name="Lindgren G."/>
            <person name="Liu J."/>
            <person name="Magnani E."/>
            <person name="Mickelson J.R."/>
            <person name="Murray J."/>
            <person name="Nergadze S.G."/>
            <person name="Onofrio R."/>
            <person name="Pedroni S."/>
            <person name="Piras M.F."/>
            <person name="Raudsepp T."/>
            <person name="Rocchi M."/>
            <person name="Roeed K.H."/>
            <person name="Ryder O.A."/>
            <person name="Searle S."/>
            <person name="Skow L."/>
            <person name="Swinburne J.E."/>
            <person name="Syvaenen A.C."/>
            <person name="Tozaki T."/>
            <person name="Valberg S.J."/>
            <person name="Vaudin M."/>
            <person name="White J.R."/>
            <person name="Zody M.C."/>
            <person name="Lander E.S."/>
            <person name="Lindblad-Toh K."/>
        </authorList>
    </citation>
    <scope>NUCLEOTIDE SEQUENCE [LARGE SCALE GENOMIC DNA]</scope>
    <source>
        <strain evidence="12 13">Thoroughbred</strain>
    </source>
</reference>
<dbReference type="PRINTS" id="PR01333">
    <property type="entry name" value="2POREKCHANEL"/>
</dbReference>
<feature type="transmembrane region" description="Helical" evidence="10">
    <location>
        <begin position="68"/>
        <end position="89"/>
    </location>
</feature>
<comment type="similarity">
    <text evidence="9">Belongs to the two pore domain potassium channel (TC 1.A.1.8) family.</text>
</comment>
<dbReference type="GO" id="GO:0005267">
    <property type="term" value="F:potassium channel activity"/>
    <property type="evidence" value="ECO:0007669"/>
    <property type="project" value="InterPro"/>
</dbReference>
<evidence type="ECO:0000256" key="10">
    <source>
        <dbReference type="SAM" id="Phobius"/>
    </source>
</evidence>
<dbReference type="PaxDb" id="9796-ENSECAP00000043493"/>
<evidence type="ECO:0000256" key="7">
    <source>
        <dbReference type="ARBA" id="ARBA00023136"/>
    </source>
</evidence>
<evidence type="ECO:0000256" key="6">
    <source>
        <dbReference type="ARBA" id="ARBA00023065"/>
    </source>
</evidence>
<dbReference type="GO" id="GO:0016020">
    <property type="term" value="C:membrane"/>
    <property type="evidence" value="ECO:0007669"/>
    <property type="project" value="UniProtKB-SubCell"/>
</dbReference>
<dbReference type="Ensembl" id="ENSECAT00000063876.2">
    <property type="protein sequence ID" value="ENSECAP00000043493.2"/>
    <property type="gene ID" value="ENSECAG00000038995.3"/>
</dbReference>
<dbReference type="SUPFAM" id="SSF81324">
    <property type="entry name" value="Voltage-gated potassium channels"/>
    <property type="match status" value="2"/>
</dbReference>
<dbReference type="AlphaFoldDB" id="A0A3Q2LNK3"/>
<proteinExistence type="inferred from homology"/>
<gene>
    <name evidence="12" type="primary">LOC111770287</name>
</gene>
<comment type="subcellular location">
    <subcellularLocation>
        <location evidence="1">Membrane</location>
        <topology evidence="1">Multi-pass membrane protein</topology>
    </subcellularLocation>
</comment>
<evidence type="ECO:0000256" key="1">
    <source>
        <dbReference type="ARBA" id="ARBA00004141"/>
    </source>
</evidence>
<reference evidence="12" key="2">
    <citation type="submission" date="2025-08" db="UniProtKB">
        <authorList>
            <consortium name="Ensembl"/>
        </authorList>
    </citation>
    <scope>IDENTIFICATION</scope>
    <source>
        <strain evidence="12">Thoroughbred</strain>
    </source>
</reference>
<evidence type="ECO:0000259" key="11">
    <source>
        <dbReference type="Pfam" id="PF07885"/>
    </source>
</evidence>
<keyword evidence="7 10" id="KW-0472">Membrane</keyword>
<evidence type="ECO:0000256" key="9">
    <source>
        <dbReference type="RuleBase" id="RU003857"/>
    </source>
</evidence>
<keyword evidence="3 9" id="KW-0812">Transmembrane</keyword>
<dbReference type="Proteomes" id="UP000002281">
    <property type="component" value="Chromosome 24"/>
</dbReference>
<keyword evidence="2 9" id="KW-0813">Transport</keyword>
<accession>A0A3Q2LNK3</accession>
<keyword evidence="8 9" id="KW-0407">Ion channel</keyword>
<evidence type="ECO:0000313" key="12">
    <source>
        <dbReference type="Ensembl" id="ENSECAP00000043493.2"/>
    </source>
</evidence>
<evidence type="ECO:0000256" key="4">
    <source>
        <dbReference type="ARBA" id="ARBA00022958"/>
    </source>
</evidence>
<dbReference type="STRING" id="9796.ENSECAP00000043493"/>
<dbReference type="InParanoid" id="A0A3Q2LNK3"/>
<dbReference type="InterPro" id="IPR003280">
    <property type="entry name" value="2pore_dom_K_chnl"/>
</dbReference>
<dbReference type="Gene3D" id="1.10.287.70">
    <property type="match status" value="1"/>
</dbReference>
<feature type="domain" description="Potassium channel" evidence="11">
    <location>
        <begin position="65"/>
        <end position="125"/>
    </location>
</feature>
<evidence type="ECO:0000256" key="8">
    <source>
        <dbReference type="ARBA" id="ARBA00023303"/>
    </source>
</evidence>
<keyword evidence="5 10" id="KW-1133">Transmembrane helix</keyword>
<sequence length="256" mass="28481">MYIALGAMIFQALEKDFEVERRELAVDTKCDFLKNRSNMTQEDVEVFVQMMTSLILSGIPPLGNKTNALLWTFGSSFTTSLTILSTIGYGTVFPRTPGGQMFCVVFAAIGIPLTIVFFKNIGKLVSLPFEKLGNCLKHKGISEEYKEGVPFREPMGAGGQENWTYIEGVYYSFTTISAIGFGDYTIVSNPMKESQNIAYSILLLIWNLHGLAWIALVFHLITNVFQEMESKLNKNISEIEVEAESMKSGAGDPHGR</sequence>
<evidence type="ECO:0000256" key="3">
    <source>
        <dbReference type="ARBA" id="ARBA00022692"/>
    </source>
</evidence>
<dbReference type="InterPro" id="IPR013099">
    <property type="entry name" value="K_chnl_dom"/>
</dbReference>
<name>A0A3Q2LNK3_HORSE</name>